<accession>A0AAV1SD46</accession>
<comment type="caution">
    <text evidence="2">The sequence shown here is derived from an EMBL/GenBank/DDBJ whole genome shotgun (WGS) entry which is preliminary data.</text>
</comment>
<dbReference type="EMBL" id="CAWUPB010001173">
    <property type="protein sequence ID" value="CAK7348357.1"/>
    <property type="molecule type" value="Genomic_DNA"/>
</dbReference>
<gene>
    <name evidence="2" type="ORF">DCAF_LOCUS21054</name>
</gene>
<dbReference type="Proteomes" id="UP001314170">
    <property type="component" value="Unassembled WGS sequence"/>
</dbReference>
<organism evidence="2 3">
    <name type="scientific">Dovyalis caffra</name>
    <dbReference type="NCBI Taxonomy" id="77055"/>
    <lineage>
        <taxon>Eukaryota</taxon>
        <taxon>Viridiplantae</taxon>
        <taxon>Streptophyta</taxon>
        <taxon>Embryophyta</taxon>
        <taxon>Tracheophyta</taxon>
        <taxon>Spermatophyta</taxon>
        <taxon>Magnoliopsida</taxon>
        <taxon>eudicotyledons</taxon>
        <taxon>Gunneridae</taxon>
        <taxon>Pentapetalae</taxon>
        <taxon>rosids</taxon>
        <taxon>fabids</taxon>
        <taxon>Malpighiales</taxon>
        <taxon>Salicaceae</taxon>
        <taxon>Flacourtieae</taxon>
        <taxon>Dovyalis</taxon>
    </lineage>
</organism>
<dbReference type="AlphaFoldDB" id="A0AAV1SD46"/>
<evidence type="ECO:0000313" key="3">
    <source>
        <dbReference type="Proteomes" id="UP001314170"/>
    </source>
</evidence>
<keyword evidence="3" id="KW-1185">Reference proteome</keyword>
<reference evidence="2 3" key="1">
    <citation type="submission" date="2024-01" db="EMBL/GenBank/DDBJ databases">
        <authorList>
            <person name="Waweru B."/>
        </authorList>
    </citation>
    <scope>NUCLEOTIDE SEQUENCE [LARGE SCALE GENOMIC DNA]</scope>
</reference>
<proteinExistence type="predicted"/>
<evidence type="ECO:0000256" key="1">
    <source>
        <dbReference type="SAM" id="MobiDB-lite"/>
    </source>
</evidence>
<evidence type="ECO:0000313" key="2">
    <source>
        <dbReference type="EMBL" id="CAK7348357.1"/>
    </source>
</evidence>
<name>A0AAV1SD46_9ROSI</name>
<sequence>MAYRIRIQVCLIQGEAGNGKKLEYVIKPFNISGDTVEPASLKLYSPLSDQEEKEPSSNMKLQTSE</sequence>
<feature type="compositionally biased region" description="Polar residues" evidence="1">
    <location>
        <begin position="56"/>
        <end position="65"/>
    </location>
</feature>
<protein>
    <submittedName>
        <fullName evidence="2">Uncharacterized protein</fullName>
    </submittedName>
</protein>
<feature type="region of interest" description="Disordered" evidence="1">
    <location>
        <begin position="45"/>
        <end position="65"/>
    </location>
</feature>